<organism evidence="1 2">
    <name type="scientific">Deinococcus sonorensis</name>
    <dbReference type="NCBI Taxonomy" id="309891"/>
    <lineage>
        <taxon>Bacteria</taxon>
        <taxon>Thermotogati</taxon>
        <taxon>Deinococcota</taxon>
        <taxon>Deinococci</taxon>
        <taxon>Deinococcales</taxon>
        <taxon>Deinococcaceae</taxon>
        <taxon>Deinococcus</taxon>
    </lineage>
</organism>
<evidence type="ECO:0000313" key="2">
    <source>
        <dbReference type="Proteomes" id="UP001595939"/>
    </source>
</evidence>
<dbReference type="Proteomes" id="UP001595939">
    <property type="component" value="Unassembled WGS sequence"/>
</dbReference>
<dbReference type="RefSeq" id="WP_380130236.1">
    <property type="nucleotide sequence ID" value="NZ_JBHSEG010000061.1"/>
</dbReference>
<gene>
    <name evidence="1" type="ORF">ACFO0P_23430</name>
</gene>
<dbReference type="EMBL" id="JBHSEG010000061">
    <property type="protein sequence ID" value="MFC4456736.1"/>
    <property type="molecule type" value="Genomic_DNA"/>
</dbReference>
<name>A0ABV8YE55_9DEIO</name>
<reference evidence="2" key="1">
    <citation type="journal article" date="2019" name="Int. J. Syst. Evol. Microbiol.">
        <title>The Global Catalogue of Microorganisms (GCM) 10K type strain sequencing project: providing services to taxonomists for standard genome sequencing and annotation.</title>
        <authorList>
            <consortium name="The Broad Institute Genomics Platform"/>
            <consortium name="The Broad Institute Genome Sequencing Center for Infectious Disease"/>
            <person name="Wu L."/>
            <person name="Ma J."/>
        </authorList>
    </citation>
    <scope>NUCLEOTIDE SEQUENCE [LARGE SCALE GENOMIC DNA]</scope>
    <source>
        <strain evidence="2">CCUG 39970</strain>
    </source>
</reference>
<evidence type="ECO:0000313" key="1">
    <source>
        <dbReference type="EMBL" id="MFC4456736.1"/>
    </source>
</evidence>
<protein>
    <submittedName>
        <fullName evidence="1">Uncharacterized protein</fullName>
    </submittedName>
</protein>
<proteinExistence type="predicted"/>
<sequence length="82" mass="8326">MVRINAASAGEIAFEHLPGFRQQGGILTFPSVLLTGSIIPGNVALRDAPSPSRSGVRVHILGNVADVRRAAGASVLAPVLGG</sequence>
<accession>A0ABV8YE55</accession>
<feature type="non-terminal residue" evidence="1">
    <location>
        <position position="82"/>
    </location>
</feature>
<comment type="caution">
    <text evidence="1">The sequence shown here is derived from an EMBL/GenBank/DDBJ whole genome shotgun (WGS) entry which is preliminary data.</text>
</comment>
<keyword evidence="2" id="KW-1185">Reference proteome</keyword>